<evidence type="ECO:0000256" key="1">
    <source>
        <dbReference type="SAM" id="SignalP"/>
    </source>
</evidence>
<name>A0A251TCN5_HELAN</name>
<dbReference type="AlphaFoldDB" id="A0A251TCN5"/>
<evidence type="ECO:0000313" key="2">
    <source>
        <dbReference type="EMBL" id="OTG08346.1"/>
    </source>
</evidence>
<accession>A0A251TCN5</accession>
<dbReference type="InParanoid" id="A0A251TCN5"/>
<proteinExistence type="predicted"/>
<sequence>MGHPRPKTNFKEVWWGVAGLAWLVLLANEVSPCHVGSPAQRPGCILRQQSHAQTQTQTHPG</sequence>
<keyword evidence="3" id="KW-1185">Reference proteome</keyword>
<feature type="signal peptide" evidence="1">
    <location>
        <begin position="1"/>
        <end position="32"/>
    </location>
</feature>
<evidence type="ECO:0000313" key="3">
    <source>
        <dbReference type="Proteomes" id="UP000215914"/>
    </source>
</evidence>
<dbReference type="EMBL" id="CM007900">
    <property type="protein sequence ID" value="OTG08346.1"/>
    <property type="molecule type" value="Genomic_DNA"/>
</dbReference>
<keyword evidence="1" id="KW-0732">Signal</keyword>
<organism evidence="2 3">
    <name type="scientific">Helianthus annuus</name>
    <name type="common">Common sunflower</name>
    <dbReference type="NCBI Taxonomy" id="4232"/>
    <lineage>
        <taxon>Eukaryota</taxon>
        <taxon>Viridiplantae</taxon>
        <taxon>Streptophyta</taxon>
        <taxon>Embryophyta</taxon>
        <taxon>Tracheophyta</taxon>
        <taxon>Spermatophyta</taxon>
        <taxon>Magnoliopsida</taxon>
        <taxon>eudicotyledons</taxon>
        <taxon>Gunneridae</taxon>
        <taxon>Pentapetalae</taxon>
        <taxon>asterids</taxon>
        <taxon>campanulids</taxon>
        <taxon>Asterales</taxon>
        <taxon>Asteraceae</taxon>
        <taxon>Asteroideae</taxon>
        <taxon>Heliantheae alliance</taxon>
        <taxon>Heliantheae</taxon>
        <taxon>Helianthus</taxon>
    </lineage>
</organism>
<reference evidence="3" key="1">
    <citation type="journal article" date="2017" name="Nature">
        <title>The sunflower genome provides insights into oil metabolism, flowering and Asterid evolution.</title>
        <authorList>
            <person name="Badouin H."/>
            <person name="Gouzy J."/>
            <person name="Grassa C.J."/>
            <person name="Murat F."/>
            <person name="Staton S.E."/>
            <person name="Cottret L."/>
            <person name="Lelandais-Briere C."/>
            <person name="Owens G.L."/>
            <person name="Carrere S."/>
            <person name="Mayjonade B."/>
            <person name="Legrand L."/>
            <person name="Gill N."/>
            <person name="Kane N.C."/>
            <person name="Bowers J.E."/>
            <person name="Hubner S."/>
            <person name="Bellec A."/>
            <person name="Berard A."/>
            <person name="Berges H."/>
            <person name="Blanchet N."/>
            <person name="Boniface M.C."/>
            <person name="Brunel D."/>
            <person name="Catrice O."/>
            <person name="Chaidir N."/>
            <person name="Claudel C."/>
            <person name="Donnadieu C."/>
            <person name="Faraut T."/>
            <person name="Fievet G."/>
            <person name="Helmstetter N."/>
            <person name="King M."/>
            <person name="Knapp S.J."/>
            <person name="Lai Z."/>
            <person name="Le Paslier M.C."/>
            <person name="Lippi Y."/>
            <person name="Lorenzon L."/>
            <person name="Mandel J.R."/>
            <person name="Marage G."/>
            <person name="Marchand G."/>
            <person name="Marquand E."/>
            <person name="Bret-Mestries E."/>
            <person name="Morien E."/>
            <person name="Nambeesan S."/>
            <person name="Nguyen T."/>
            <person name="Pegot-Espagnet P."/>
            <person name="Pouilly N."/>
            <person name="Raftis F."/>
            <person name="Sallet E."/>
            <person name="Schiex T."/>
            <person name="Thomas J."/>
            <person name="Vandecasteele C."/>
            <person name="Vares D."/>
            <person name="Vear F."/>
            <person name="Vautrin S."/>
            <person name="Crespi M."/>
            <person name="Mangin B."/>
            <person name="Burke J.M."/>
            <person name="Salse J."/>
            <person name="Munos S."/>
            <person name="Vincourt P."/>
            <person name="Rieseberg L.H."/>
            <person name="Langlade N.B."/>
        </authorList>
    </citation>
    <scope>NUCLEOTIDE SEQUENCE [LARGE SCALE GENOMIC DNA]</scope>
    <source>
        <strain evidence="3">cv. SF193</strain>
    </source>
</reference>
<feature type="chain" id="PRO_5013032921" evidence="1">
    <location>
        <begin position="33"/>
        <end position="61"/>
    </location>
</feature>
<gene>
    <name evidence="2" type="ORF">HannXRQ_Chr11g0340721</name>
</gene>
<protein>
    <submittedName>
        <fullName evidence="2">Uncharacterized protein</fullName>
    </submittedName>
</protein>
<dbReference type="Proteomes" id="UP000215914">
    <property type="component" value="Chromosome 11"/>
</dbReference>